<organism evidence="1 2">
    <name type="scientific">Rhizoctonia solani</name>
    <dbReference type="NCBI Taxonomy" id="456999"/>
    <lineage>
        <taxon>Eukaryota</taxon>
        <taxon>Fungi</taxon>
        <taxon>Dikarya</taxon>
        <taxon>Basidiomycota</taxon>
        <taxon>Agaricomycotina</taxon>
        <taxon>Agaricomycetes</taxon>
        <taxon>Cantharellales</taxon>
        <taxon>Ceratobasidiaceae</taxon>
        <taxon>Rhizoctonia</taxon>
    </lineage>
</organism>
<evidence type="ECO:0000313" key="2">
    <source>
        <dbReference type="Proteomes" id="UP000663843"/>
    </source>
</evidence>
<comment type="caution">
    <text evidence="1">The sequence shown here is derived from an EMBL/GenBank/DDBJ whole genome shotgun (WGS) entry which is preliminary data.</text>
</comment>
<gene>
    <name evidence="1" type="ORF">RDB_LOCUS57624</name>
</gene>
<evidence type="ECO:0000313" key="1">
    <source>
        <dbReference type="EMBL" id="CAE6425106.1"/>
    </source>
</evidence>
<dbReference type="EMBL" id="CAJMWT010001908">
    <property type="protein sequence ID" value="CAE6425106.1"/>
    <property type="molecule type" value="Genomic_DNA"/>
</dbReference>
<sequence length="534" mass="59717">MVSQTPDTLFDEGAVYSYPRREPDDQAMLQESSCVYAVSVPLPESSSELDEWEVGSGQAPEGTKGLNRLEFSAPSPSALPEIGVQDDVPWFDALSAIDPDETQDDLLGEIPSMHRLLDLVYETGSAGQGGLVEKIIIDHDSLGSLLNRALPGSYRSISSIDFKSLDNITVKPKGVYGTRPEIANFLASINAIDNDLAQLLAQPEEEPMPRSSNCMLRSGLYELFPSDELGAGKDSNSQNIYIIYWPEDTTWNDDAIQSVQRNRIVFMRLSLLSEREREAELFVWDSGTRNTEAPSLDAEEEEDDARMFTFEVKKSEDQEENVTASQGFKVELDAKLTSGKQVKLIGGENAVGVLFSSSEETKATKERKTNLYTALALKNTLLKYRVILGKDLDDDARSILMDNGLKDKYPHLFDHYDSEIRKATEHRDREIEDETQLIRTQLERERASRKRVHSPEVFGRIESDGSDGSNWPSPGALPNTLDQISIRLCVITQCLFHSYFDFMDGLYGGRLSLVRMSRFVHIFTIPSNVSTGAR</sequence>
<dbReference type="Proteomes" id="UP000663843">
    <property type="component" value="Unassembled WGS sequence"/>
</dbReference>
<dbReference type="AlphaFoldDB" id="A0A8H2XFM6"/>
<reference evidence="1" key="1">
    <citation type="submission" date="2021-01" db="EMBL/GenBank/DDBJ databases">
        <authorList>
            <person name="Kaushik A."/>
        </authorList>
    </citation>
    <scope>NUCLEOTIDE SEQUENCE</scope>
    <source>
        <strain evidence="1">AG2-2IIIB</strain>
    </source>
</reference>
<accession>A0A8H2XFM6</accession>
<proteinExistence type="predicted"/>
<protein>
    <submittedName>
        <fullName evidence="1">Uncharacterized protein</fullName>
    </submittedName>
</protein>
<name>A0A8H2XFM6_9AGAM</name>